<name>A0ABS8RRK0_DATST</name>
<comment type="caution">
    <text evidence="1">The sequence shown here is derived from an EMBL/GenBank/DDBJ whole genome shotgun (WGS) entry which is preliminary data.</text>
</comment>
<sequence>MVVPPGDLENVFANVNKEVNYESISTNSIHTWQDLKSGLQEMVSLAKRWSNGDSQ</sequence>
<proteinExistence type="predicted"/>
<organism evidence="1 2">
    <name type="scientific">Datura stramonium</name>
    <name type="common">Jimsonweed</name>
    <name type="synonym">Common thornapple</name>
    <dbReference type="NCBI Taxonomy" id="4076"/>
    <lineage>
        <taxon>Eukaryota</taxon>
        <taxon>Viridiplantae</taxon>
        <taxon>Streptophyta</taxon>
        <taxon>Embryophyta</taxon>
        <taxon>Tracheophyta</taxon>
        <taxon>Spermatophyta</taxon>
        <taxon>Magnoliopsida</taxon>
        <taxon>eudicotyledons</taxon>
        <taxon>Gunneridae</taxon>
        <taxon>Pentapetalae</taxon>
        <taxon>asterids</taxon>
        <taxon>lamiids</taxon>
        <taxon>Solanales</taxon>
        <taxon>Solanaceae</taxon>
        <taxon>Solanoideae</taxon>
        <taxon>Datureae</taxon>
        <taxon>Datura</taxon>
    </lineage>
</organism>
<dbReference type="EMBL" id="JACEIK010000094">
    <property type="protein sequence ID" value="MCD7449406.1"/>
    <property type="molecule type" value="Genomic_DNA"/>
</dbReference>
<keyword evidence="2" id="KW-1185">Reference proteome</keyword>
<dbReference type="Proteomes" id="UP000823775">
    <property type="component" value="Unassembled WGS sequence"/>
</dbReference>
<reference evidence="1 2" key="1">
    <citation type="journal article" date="2021" name="BMC Genomics">
        <title>Datura genome reveals duplications of psychoactive alkaloid biosynthetic genes and high mutation rate following tissue culture.</title>
        <authorList>
            <person name="Rajewski A."/>
            <person name="Carter-House D."/>
            <person name="Stajich J."/>
            <person name="Litt A."/>
        </authorList>
    </citation>
    <scope>NUCLEOTIDE SEQUENCE [LARGE SCALE GENOMIC DNA]</scope>
    <source>
        <strain evidence="1">AR-01</strain>
    </source>
</reference>
<feature type="non-terminal residue" evidence="1">
    <location>
        <position position="55"/>
    </location>
</feature>
<evidence type="ECO:0000313" key="1">
    <source>
        <dbReference type="EMBL" id="MCD7449406.1"/>
    </source>
</evidence>
<gene>
    <name evidence="1" type="ORF">HAX54_052111</name>
</gene>
<protein>
    <submittedName>
        <fullName evidence="1">Uncharacterized protein</fullName>
    </submittedName>
</protein>
<evidence type="ECO:0000313" key="2">
    <source>
        <dbReference type="Proteomes" id="UP000823775"/>
    </source>
</evidence>
<accession>A0ABS8RRK0</accession>